<protein>
    <submittedName>
        <fullName evidence="2">Tetratricopeptide (TPR) repeat protein</fullName>
    </submittedName>
</protein>
<keyword evidence="3" id="KW-1185">Reference proteome</keyword>
<proteinExistence type="predicted"/>
<dbReference type="SMART" id="SM00028">
    <property type="entry name" value="TPR"/>
    <property type="match status" value="2"/>
</dbReference>
<evidence type="ECO:0000313" key="2">
    <source>
        <dbReference type="EMBL" id="MBE1424156.1"/>
    </source>
</evidence>
<dbReference type="InterPro" id="IPR011990">
    <property type="entry name" value="TPR-like_helical_dom_sf"/>
</dbReference>
<evidence type="ECO:0000313" key="3">
    <source>
        <dbReference type="Proteomes" id="UP000639010"/>
    </source>
</evidence>
<gene>
    <name evidence="2" type="ORF">H4684_000783</name>
</gene>
<reference evidence="2 3" key="1">
    <citation type="submission" date="2020-10" db="EMBL/GenBank/DDBJ databases">
        <title>Genomic Encyclopedia of Type Strains, Phase IV (KMG-IV): sequencing the most valuable type-strain genomes for metagenomic binning, comparative biology and taxonomic classification.</title>
        <authorList>
            <person name="Goeker M."/>
        </authorList>
    </citation>
    <scope>NUCLEOTIDE SEQUENCE [LARGE SCALE GENOMIC DNA]</scope>
    <source>
        <strain evidence="2 3">DSM 4194</strain>
    </source>
</reference>
<feature type="repeat" description="TPR" evidence="1">
    <location>
        <begin position="64"/>
        <end position="97"/>
    </location>
</feature>
<dbReference type="PROSITE" id="PS50005">
    <property type="entry name" value="TPR"/>
    <property type="match status" value="2"/>
</dbReference>
<evidence type="ECO:0000256" key="1">
    <source>
        <dbReference type="PROSITE-ProRule" id="PRU00339"/>
    </source>
</evidence>
<keyword evidence="1" id="KW-0802">TPR repeat</keyword>
<organism evidence="2 3">
    <name type="scientific">Desulfomicrobium macestii</name>
    <dbReference type="NCBI Taxonomy" id="90731"/>
    <lineage>
        <taxon>Bacteria</taxon>
        <taxon>Pseudomonadati</taxon>
        <taxon>Thermodesulfobacteriota</taxon>
        <taxon>Desulfovibrionia</taxon>
        <taxon>Desulfovibrionales</taxon>
        <taxon>Desulfomicrobiaceae</taxon>
        <taxon>Desulfomicrobium</taxon>
    </lineage>
</organism>
<dbReference type="EMBL" id="JADBGG010000004">
    <property type="protein sequence ID" value="MBE1424156.1"/>
    <property type="molecule type" value="Genomic_DNA"/>
</dbReference>
<sequence length="166" mass="18764">MLFRPLLLIIFLGLLGGFYDHAQAELPRTLIQQGERFLAMGKYPAAVARYSKVIECCPETIEASEAHNDIGVIHARQGNMDLAVKEYEIALQGIPYPLAHFNLGKALADKFKENRDEELRKKALFHLQAFHSYMSKTDKLPPIITCQRNEIEDFLASSIEALFGNN</sequence>
<dbReference type="Proteomes" id="UP000639010">
    <property type="component" value="Unassembled WGS sequence"/>
</dbReference>
<comment type="caution">
    <text evidence="2">The sequence shown here is derived from an EMBL/GenBank/DDBJ whole genome shotgun (WGS) entry which is preliminary data.</text>
</comment>
<name>A0ABR9H0C2_9BACT</name>
<dbReference type="Gene3D" id="1.25.40.10">
    <property type="entry name" value="Tetratricopeptide repeat domain"/>
    <property type="match status" value="1"/>
</dbReference>
<dbReference type="RefSeq" id="WP_192622885.1">
    <property type="nucleotide sequence ID" value="NZ_JADBGG010000004.1"/>
</dbReference>
<accession>A0ABR9H0C2</accession>
<dbReference type="SUPFAM" id="SSF48452">
    <property type="entry name" value="TPR-like"/>
    <property type="match status" value="1"/>
</dbReference>
<feature type="repeat" description="TPR" evidence="1">
    <location>
        <begin position="27"/>
        <end position="60"/>
    </location>
</feature>
<dbReference type="InterPro" id="IPR019734">
    <property type="entry name" value="TPR_rpt"/>
</dbReference>